<comment type="caution">
    <text evidence="1">The sequence shown here is derived from an EMBL/GenBank/DDBJ whole genome shotgun (WGS) entry which is preliminary data.</text>
</comment>
<evidence type="ECO:0000313" key="2">
    <source>
        <dbReference type="Proteomes" id="UP001148629"/>
    </source>
</evidence>
<organism evidence="1 2">
    <name type="scientific">Fusarium decemcellulare</name>
    <dbReference type="NCBI Taxonomy" id="57161"/>
    <lineage>
        <taxon>Eukaryota</taxon>
        <taxon>Fungi</taxon>
        <taxon>Dikarya</taxon>
        <taxon>Ascomycota</taxon>
        <taxon>Pezizomycotina</taxon>
        <taxon>Sordariomycetes</taxon>
        <taxon>Hypocreomycetidae</taxon>
        <taxon>Hypocreales</taxon>
        <taxon>Nectriaceae</taxon>
        <taxon>Fusarium</taxon>
        <taxon>Fusarium decemcellulare species complex</taxon>
    </lineage>
</organism>
<dbReference type="EMBL" id="JANRMS010003756">
    <property type="protein sequence ID" value="KAJ3515435.1"/>
    <property type="molecule type" value="Genomic_DNA"/>
</dbReference>
<name>A0ACC1REI2_9HYPO</name>
<gene>
    <name evidence="1" type="ORF">NM208_g14966</name>
</gene>
<keyword evidence="2" id="KW-1185">Reference proteome</keyword>
<evidence type="ECO:0000313" key="1">
    <source>
        <dbReference type="EMBL" id="KAJ3515435.1"/>
    </source>
</evidence>
<protein>
    <submittedName>
        <fullName evidence="1">Uncharacterized protein</fullName>
    </submittedName>
</protein>
<dbReference type="Proteomes" id="UP001148629">
    <property type="component" value="Unassembled WGS sequence"/>
</dbReference>
<reference evidence="1" key="1">
    <citation type="submission" date="2022-08" db="EMBL/GenBank/DDBJ databases">
        <title>Genome Sequence of Fusarium decemcellulare.</title>
        <authorList>
            <person name="Buettner E."/>
        </authorList>
    </citation>
    <scope>NUCLEOTIDE SEQUENCE</scope>
    <source>
        <strain evidence="1">Babe19</strain>
    </source>
</reference>
<proteinExistence type="predicted"/>
<sequence>MDFINKAKDAVTGDKSKDSTKDAKQGQSQDYVDKGVAFASSKAGFNITPDQQEKGTDAARALYEKQTGSKVDPKISQ</sequence>
<accession>A0ACC1REI2</accession>